<comment type="caution">
    <text evidence="7">The sequence shown here is derived from an EMBL/GenBank/DDBJ whole genome shotgun (WGS) entry which is preliminary data.</text>
</comment>
<dbReference type="PRINTS" id="PR00455">
    <property type="entry name" value="HTHTETR"/>
</dbReference>
<gene>
    <name evidence="7" type="ORF">GW590_15900</name>
</gene>
<dbReference type="GO" id="GO:0003700">
    <property type="term" value="F:DNA-binding transcription factor activity"/>
    <property type="evidence" value="ECO:0007669"/>
    <property type="project" value="TreeGrafter"/>
</dbReference>
<dbReference type="SUPFAM" id="SSF46689">
    <property type="entry name" value="Homeodomain-like"/>
    <property type="match status" value="1"/>
</dbReference>
<dbReference type="GO" id="GO:0045892">
    <property type="term" value="P:negative regulation of DNA-templated transcription"/>
    <property type="evidence" value="ECO:0007669"/>
    <property type="project" value="InterPro"/>
</dbReference>
<evidence type="ECO:0000256" key="5">
    <source>
        <dbReference type="SAM" id="MobiDB-lite"/>
    </source>
</evidence>
<feature type="region of interest" description="Disordered" evidence="5">
    <location>
        <begin position="1"/>
        <end position="37"/>
    </location>
</feature>
<dbReference type="GO" id="GO:0000976">
    <property type="term" value="F:transcription cis-regulatory region binding"/>
    <property type="evidence" value="ECO:0007669"/>
    <property type="project" value="TreeGrafter"/>
</dbReference>
<dbReference type="SUPFAM" id="SSF48498">
    <property type="entry name" value="Tetracyclin repressor-like, C-terminal domain"/>
    <property type="match status" value="1"/>
</dbReference>
<feature type="domain" description="HTH tetR-type" evidence="6">
    <location>
        <begin position="37"/>
        <end position="97"/>
    </location>
</feature>
<protein>
    <submittedName>
        <fullName evidence="7">TetR/AcrR family transcriptional regulator</fullName>
    </submittedName>
</protein>
<reference evidence="7 8" key="2">
    <citation type="submission" date="2020-06" db="EMBL/GenBank/DDBJ databases">
        <title>Polyphasic characterization of a Rahnella strain isolated from tree sap.</title>
        <authorList>
            <person name="Kim I.S."/>
        </authorList>
    </citation>
    <scope>NUCLEOTIDE SEQUENCE [LARGE SCALE GENOMIC DNA]</scope>
    <source>
        <strain evidence="7 8">SAP-1</strain>
    </source>
</reference>
<dbReference type="Gene3D" id="1.10.357.10">
    <property type="entry name" value="Tetracycline Repressor, domain 2"/>
    <property type="match status" value="1"/>
</dbReference>
<evidence type="ECO:0000256" key="3">
    <source>
        <dbReference type="ARBA" id="ARBA00023163"/>
    </source>
</evidence>
<evidence type="ECO:0000313" key="8">
    <source>
        <dbReference type="Proteomes" id="UP000585363"/>
    </source>
</evidence>
<evidence type="ECO:0000256" key="2">
    <source>
        <dbReference type="ARBA" id="ARBA00023125"/>
    </source>
</evidence>
<dbReference type="PANTHER" id="PTHR30055:SF234">
    <property type="entry name" value="HTH-TYPE TRANSCRIPTIONAL REGULATOR BETI"/>
    <property type="match status" value="1"/>
</dbReference>
<sequence length="239" mass="26865">MVSKKSEKALVPKPQAPHDSANLPRRPGRPAGAAKGTERRTLLLDTALALFARWGIADTPLTMIAREAGVTPAMLHYYFNTREQLLDVLIEERFLPIRASFRNLFNDQADDPVAALTALAKHFIDISVAHDWFAPLWIREIISESGMLKQRMEARYGDSQRNESLRSLLRWQQEGKLNADLDPELIFISLFGLTFLPIAAAKRRHHAHVSPFNSEQLAKHVVALLLHGISPLPEQQTGQ</sequence>
<dbReference type="InterPro" id="IPR041474">
    <property type="entry name" value="NicS_C"/>
</dbReference>
<dbReference type="AlphaFoldDB" id="A0A848MM98"/>
<evidence type="ECO:0000256" key="4">
    <source>
        <dbReference type="PROSITE-ProRule" id="PRU00335"/>
    </source>
</evidence>
<feature type="DNA-binding region" description="H-T-H motif" evidence="4">
    <location>
        <begin position="60"/>
        <end position="79"/>
    </location>
</feature>
<dbReference type="InterPro" id="IPR001647">
    <property type="entry name" value="HTH_TetR"/>
</dbReference>
<keyword evidence="3" id="KW-0804">Transcription</keyword>
<dbReference type="EMBL" id="JAADJU010000008">
    <property type="protein sequence ID" value="NMP28346.1"/>
    <property type="molecule type" value="Genomic_DNA"/>
</dbReference>
<accession>A0A848MM98</accession>
<dbReference type="InterPro" id="IPR050109">
    <property type="entry name" value="HTH-type_TetR-like_transc_reg"/>
</dbReference>
<dbReference type="PANTHER" id="PTHR30055">
    <property type="entry name" value="HTH-TYPE TRANSCRIPTIONAL REGULATOR RUTR"/>
    <property type="match status" value="1"/>
</dbReference>
<dbReference type="Pfam" id="PF17938">
    <property type="entry name" value="TetR_C_29"/>
    <property type="match status" value="1"/>
</dbReference>
<dbReference type="PROSITE" id="PS50977">
    <property type="entry name" value="HTH_TETR_2"/>
    <property type="match status" value="1"/>
</dbReference>
<dbReference type="InterPro" id="IPR036271">
    <property type="entry name" value="Tet_transcr_reg_TetR-rel_C_sf"/>
</dbReference>
<keyword evidence="1" id="KW-0805">Transcription regulation</keyword>
<dbReference type="InterPro" id="IPR009057">
    <property type="entry name" value="Homeodomain-like_sf"/>
</dbReference>
<dbReference type="Proteomes" id="UP000585363">
    <property type="component" value="Unassembled WGS sequence"/>
</dbReference>
<organism evidence="7 8">
    <name type="scientific">Rouxiella aceris</name>
    <dbReference type="NCBI Taxonomy" id="2703884"/>
    <lineage>
        <taxon>Bacteria</taxon>
        <taxon>Pseudomonadati</taxon>
        <taxon>Pseudomonadota</taxon>
        <taxon>Gammaproteobacteria</taxon>
        <taxon>Enterobacterales</taxon>
        <taxon>Yersiniaceae</taxon>
        <taxon>Rouxiella</taxon>
    </lineage>
</organism>
<keyword evidence="8" id="KW-1185">Reference proteome</keyword>
<feature type="compositionally biased region" description="Basic and acidic residues" evidence="5">
    <location>
        <begin position="1"/>
        <end position="10"/>
    </location>
</feature>
<reference evidence="7 8" key="1">
    <citation type="submission" date="2020-01" db="EMBL/GenBank/DDBJ databases">
        <authorList>
            <person name="Lee S.D."/>
        </authorList>
    </citation>
    <scope>NUCLEOTIDE SEQUENCE [LARGE SCALE GENOMIC DNA]</scope>
    <source>
        <strain evidence="7 8">SAP-1</strain>
    </source>
</reference>
<dbReference type="Pfam" id="PF00440">
    <property type="entry name" value="TetR_N"/>
    <property type="match status" value="1"/>
</dbReference>
<evidence type="ECO:0000313" key="7">
    <source>
        <dbReference type="EMBL" id="NMP28346.1"/>
    </source>
</evidence>
<dbReference type="RefSeq" id="WP_169404047.1">
    <property type="nucleotide sequence ID" value="NZ_JAADJU010000008.1"/>
</dbReference>
<keyword evidence="2 4" id="KW-0238">DNA-binding</keyword>
<name>A0A848MM98_9GAMM</name>
<evidence type="ECO:0000259" key="6">
    <source>
        <dbReference type="PROSITE" id="PS50977"/>
    </source>
</evidence>
<evidence type="ECO:0000256" key="1">
    <source>
        <dbReference type="ARBA" id="ARBA00023015"/>
    </source>
</evidence>
<proteinExistence type="predicted"/>